<protein>
    <submittedName>
        <fullName evidence="1">Uncharacterized protein</fullName>
    </submittedName>
</protein>
<reference evidence="1" key="1">
    <citation type="journal article" date="2014" name="Front. Microbiol.">
        <title>High frequency of phylogenetically diverse reductive dehalogenase-homologous genes in deep subseafloor sedimentary metagenomes.</title>
        <authorList>
            <person name="Kawai M."/>
            <person name="Futagami T."/>
            <person name="Toyoda A."/>
            <person name="Takaki Y."/>
            <person name="Nishi S."/>
            <person name="Hori S."/>
            <person name="Arai W."/>
            <person name="Tsubouchi T."/>
            <person name="Morono Y."/>
            <person name="Uchiyama I."/>
            <person name="Ito T."/>
            <person name="Fujiyama A."/>
            <person name="Inagaki F."/>
            <person name="Takami H."/>
        </authorList>
    </citation>
    <scope>NUCLEOTIDE SEQUENCE</scope>
    <source>
        <strain evidence="1">Expedition CK06-06</strain>
    </source>
</reference>
<dbReference type="EMBL" id="BARW01001758">
    <property type="protein sequence ID" value="GAI63503.1"/>
    <property type="molecule type" value="Genomic_DNA"/>
</dbReference>
<evidence type="ECO:0000313" key="1">
    <source>
        <dbReference type="EMBL" id="GAI63503.1"/>
    </source>
</evidence>
<sequence>VHIGKPPHLLVVSPRDRIESIREVTLLPDMSEEDMANIEAEIDSLGVSSLVVGLGGMSTYPSYVTDKADVRFMLDTAGEEWLHQYLSFTPLGFLYVLDLAGIRRDYDIATMNETVASMISKEIGAIIYEQYYATVETDDAEQAADSGFDFNKEMREIRKAVDDYLARGITDSDTYALIQGIVNTVPGKGFSYLRFQMSFDEFGQFRVLPLPFAELIFKRCQVSLPFSRPDGFFFRFQSLNPLYIGKIYSGSIIRVFVAATE</sequence>
<dbReference type="AlphaFoldDB" id="X1Q5L4"/>
<accession>X1Q5L4</accession>
<proteinExistence type="predicted"/>
<feature type="non-terminal residue" evidence="1">
    <location>
        <position position="1"/>
    </location>
</feature>
<gene>
    <name evidence="1" type="ORF">S12H4_05355</name>
</gene>
<name>X1Q5L4_9ZZZZ</name>
<comment type="caution">
    <text evidence="1">The sequence shown here is derived from an EMBL/GenBank/DDBJ whole genome shotgun (WGS) entry which is preliminary data.</text>
</comment>
<organism evidence="1">
    <name type="scientific">marine sediment metagenome</name>
    <dbReference type="NCBI Taxonomy" id="412755"/>
    <lineage>
        <taxon>unclassified sequences</taxon>
        <taxon>metagenomes</taxon>
        <taxon>ecological metagenomes</taxon>
    </lineage>
</organism>